<dbReference type="PANTHER" id="PTHR30329:SF21">
    <property type="entry name" value="LIPOPROTEIN YIAD-RELATED"/>
    <property type="match status" value="1"/>
</dbReference>
<dbReference type="InterPro" id="IPR036737">
    <property type="entry name" value="OmpA-like_sf"/>
</dbReference>
<dbReference type="GO" id="GO:0005886">
    <property type="term" value="C:plasma membrane"/>
    <property type="evidence" value="ECO:0007669"/>
    <property type="project" value="UniProtKB-SubCell"/>
</dbReference>
<protein>
    <submittedName>
        <fullName evidence="11">OmpA/MotB domain protein</fullName>
    </submittedName>
</protein>
<evidence type="ECO:0000256" key="6">
    <source>
        <dbReference type="ARBA" id="ARBA00023136"/>
    </source>
</evidence>
<dbReference type="Pfam" id="PF00691">
    <property type="entry name" value="OmpA"/>
    <property type="match status" value="1"/>
</dbReference>
<dbReference type="KEGG" id="dde:Dde_1716"/>
<accession>Q310Y3</accession>
<dbReference type="eggNOG" id="COG1360">
    <property type="taxonomic scope" value="Bacteria"/>
</dbReference>
<feature type="transmembrane region" description="Helical" evidence="9">
    <location>
        <begin position="27"/>
        <end position="49"/>
    </location>
</feature>
<dbReference type="InterPro" id="IPR050330">
    <property type="entry name" value="Bact_OuterMem_StrucFunc"/>
</dbReference>
<keyword evidence="5 9" id="KW-1133">Transmembrane helix</keyword>
<dbReference type="Gene3D" id="3.30.1330.60">
    <property type="entry name" value="OmpA-like domain"/>
    <property type="match status" value="1"/>
</dbReference>
<sequence>MAAEDKKAPPPPKRQDDTPCEEGLPPWMATFADMMSLLLCFFVLLLSFAQQDANKFKTLMGSIKEAFGVQIKRKEASFAAFSPSEFERKDVELDKENKELLGMVLEVKNFVIQDPELKKTAKITTEDAGVVIRIPSYALFAPGSAKPLPDAASKTATVVRILRERNLDLVVRCHTSDEKAEEESLYPSNWELSSARAAAVLRLLIKEGDIPPSRMKAVGYADSQPLLPNNTDENRAINSRMEFYFHAPSVKSW</sequence>
<evidence type="ECO:0000313" key="11">
    <source>
        <dbReference type="EMBL" id="ABB38513.1"/>
    </source>
</evidence>
<organism evidence="11 12">
    <name type="scientific">Oleidesulfovibrio alaskensis (strain ATCC BAA-1058 / DSM 17464 / G20)</name>
    <name type="common">Desulfovibrio alaskensis</name>
    <dbReference type="NCBI Taxonomy" id="207559"/>
    <lineage>
        <taxon>Bacteria</taxon>
        <taxon>Pseudomonadati</taxon>
        <taxon>Thermodesulfobacteriota</taxon>
        <taxon>Desulfovibrionia</taxon>
        <taxon>Desulfovibrionales</taxon>
        <taxon>Desulfovibrionaceae</taxon>
        <taxon>Oleidesulfovibrio</taxon>
    </lineage>
</organism>
<evidence type="ECO:0000256" key="9">
    <source>
        <dbReference type="SAM" id="Phobius"/>
    </source>
</evidence>
<dbReference type="RefSeq" id="WP_011367657.1">
    <property type="nucleotide sequence ID" value="NC_007519.1"/>
</dbReference>
<evidence type="ECO:0000256" key="8">
    <source>
        <dbReference type="SAM" id="MobiDB-lite"/>
    </source>
</evidence>
<dbReference type="InterPro" id="IPR006665">
    <property type="entry name" value="OmpA-like"/>
</dbReference>
<feature type="region of interest" description="Disordered" evidence="8">
    <location>
        <begin position="1"/>
        <end position="21"/>
    </location>
</feature>
<dbReference type="HOGENOM" id="CLU_016890_0_3_7"/>
<evidence type="ECO:0000256" key="3">
    <source>
        <dbReference type="ARBA" id="ARBA00022475"/>
    </source>
</evidence>
<dbReference type="EMBL" id="CP000112">
    <property type="protein sequence ID" value="ABB38513.1"/>
    <property type="molecule type" value="Genomic_DNA"/>
</dbReference>
<evidence type="ECO:0000256" key="1">
    <source>
        <dbReference type="ARBA" id="ARBA00004162"/>
    </source>
</evidence>
<dbReference type="CDD" id="cd07185">
    <property type="entry name" value="OmpA_C-like"/>
    <property type="match status" value="1"/>
</dbReference>
<keyword evidence="4 9" id="KW-0812">Transmembrane</keyword>
<keyword evidence="12" id="KW-1185">Reference proteome</keyword>
<gene>
    <name evidence="11" type="ordered locus">Dde_1716</name>
</gene>
<reference evidence="11 12" key="1">
    <citation type="journal article" date="2011" name="J. Bacteriol.">
        <title>Complete genome sequence and updated annotation of Desulfovibrio alaskensis G20.</title>
        <authorList>
            <person name="Hauser L.J."/>
            <person name="Land M.L."/>
            <person name="Brown S.D."/>
            <person name="Larimer F."/>
            <person name="Keller K.L."/>
            <person name="Rapp-Giles B.J."/>
            <person name="Price M.N."/>
            <person name="Lin M."/>
            <person name="Bruce D.C."/>
            <person name="Detter J.C."/>
            <person name="Tapia R."/>
            <person name="Han C.S."/>
            <person name="Goodwin L.A."/>
            <person name="Cheng J.F."/>
            <person name="Pitluck S."/>
            <person name="Copeland A."/>
            <person name="Lucas S."/>
            <person name="Nolan M."/>
            <person name="Lapidus A.L."/>
            <person name="Palumbo A.V."/>
            <person name="Wall J.D."/>
        </authorList>
    </citation>
    <scope>NUCLEOTIDE SEQUENCE [LARGE SCALE GENOMIC DNA]</scope>
    <source>
        <strain evidence="12">ATCC BAA 1058 / DSM 17464 / G20</strain>
    </source>
</reference>
<evidence type="ECO:0000313" key="12">
    <source>
        <dbReference type="Proteomes" id="UP000002710"/>
    </source>
</evidence>
<evidence type="ECO:0000259" key="10">
    <source>
        <dbReference type="PROSITE" id="PS51123"/>
    </source>
</evidence>
<keyword evidence="6 7" id="KW-0472">Membrane</keyword>
<proteinExistence type="inferred from homology"/>
<feature type="domain" description="OmpA-like" evidence="10">
    <location>
        <begin position="127"/>
        <end position="249"/>
    </location>
</feature>
<evidence type="ECO:0000256" key="5">
    <source>
        <dbReference type="ARBA" id="ARBA00022989"/>
    </source>
</evidence>
<comment type="similarity">
    <text evidence="2">Belongs to the MotB family.</text>
</comment>
<dbReference type="AlphaFoldDB" id="Q310Y3"/>
<comment type="subcellular location">
    <subcellularLocation>
        <location evidence="1">Cell membrane</location>
        <topology evidence="1">Single-pass membrane protein</topology>
    </subcellularLocation>
</comment>
<feature type="compositionally biased region" description="Basic and acidic residues" evidence="8">
    <location>
        <begin position="1"/>
        <end position="17"/>
    </location>
</feature>
<keyword evidence="3" id="KW-1003">Cell membrane</keyword>
<dbReference type="Proteomes" id="UP000002710">
    <property type="component" value="Chromosome"/>
</dbReference>
<dbReference type="InterPro" id="IPR025713">
    <property type="entry name" value="MotB-like_N_dom"/>
</dbReference>
<evidence type="ECO:0000256" key="2">
    <source>
        <dbReference type="ARBA" id="ARBA00008914"/>
    </source>
</evidence>
<dbReference type="Pfam" id="PF13677">
    <property type="entry name" value="MotB_plug"/>
    <property type="match status" value="1"/>
</dbReference>
<dbReference type="STRING" id="207559.Dde_1716"/>
<dbReference type="SUPFAM" id="SSF103088">
    <property type="entry name" value="OmpA-like"/>
    <property type="match status" value="1"/>
</dbReference>
<evidence type="ECO:0000256" key="7">
    <source>
        <dbReference type="PROSITE-ProRule" id="PRU00473"/>
    </source>
</evidence>
<evidence type="ECO:0000256" key="4">
    <source>
        <dbReference type="ARBA" id="ARBA00022692"/>
    </source>
</evidence>
<dbReference type="PROSITE" id="PS51123">
    <property type="entry name" value="OMPA_2"/>
    <property type="match status" value="1"/>
</dbReference>
<name>Q310Y3_OLEA2</name>
<dbReference type="PANTHER" id="PTHR30329">
    <property type="entry name" value="STATOR ELEMENT OF FLAGELLAR MOTOR COMPLEX"/>
    <property type="match status" value="1"/>
</dbReference>